<keyword evidence="2" id="KW-1185">Reference proteome</keyword>
<reference evidence="1 2" key="1">
    <citation type="journal article" date="2022" name="DNA Res.">
        <title>Chromosomal-level genome assembly of the orchid tree Bauhinia variegata (Leguminosae; Cercidoideae) supports the allotetraploid origin hypothesis of Bauhinia.</title>
        <authorList>
            <person name="Zhong Y."/>
            <person name="Chen Y."/>
            <person name="Zheng D."/>
            <person name="Pang J."/>
            <person name="Liu Y."/>
            <person name="Luo S."/>
            <person name="Meng S."/>
            <person name="Qian L."/>
            <person name="Wei D."/>
            <person name="Dai S."/>
            <person name="Zhou R."/>
        </authorList>
    </citation>
    <scope>NUCLEOTIDE SEQUENCE [LARGE SCALE GENOMIC DNA]</scope>
    <source>
        <strain evidence="1">BV-YZ2020</strain>
    </source>
</reference>
<proteinExistence type="predicted"/>
<organism evidence="1 2">
    <name type="scientific">Bauhinia variegata</name>
    <name type="common">Purple orchid tree</name>
    <name type="synonym">Phanera variegata</name>
    <dbReference type="NCBI Taxonomy" id="167791"/>
    <lineage>
        <taxon>Eukaryota</taxon>
        <taxon>Viridiplantae</taxon>
        <taxon>Streptophyta</taxon>
        <taxon>Embryophyta</taxon>
        <taxon>Tracheophyta</taxon>
        <taxon>Spermatophyta</taxon>
        <taxon>Magnoliopsida</taxon>
        <taxon>eudicotyledons</taxon>
        <taxon>Gunneridae</taxon>
        <taxon>Pentapetalae</taxon>
        <taxon>rosids</taxon>
        <taxon>fabids</taxon>
        <taxon>Fabales</taxon>
        <taxon>Fabaceae</taxon>
        <taxon>Cercidoideae</taxon>
        <taxon>Cercideae</taxon>
        <taxon>Bauhiniinae</taxon>
        <taxon>Bauhinia</taxon>
    </lineage>
</organism>
<dbReference type="Proteomes" id="UP000828941">
    <property type="component" value="Chromosome 9"/>
</dbReference>
<dbReference type="EMBL" id="CM039434">
    <property type="protein sequence ID" value="KAI4324132.1"/>
    <property type="molecule type" value="Genomic_DNA"/>
</dbReference>
<sequence length="109" mass="11731">MADKKEIVVPPYDLEAKYDACLDLTLRRFVRSSLVGAFGAMLFFRSPVTRWASIAFGAGVGIGSAYTECSHLFDGSPTKSAPSSLPSPPPQPPQISESPKISETPQDNE</sequence>
<gene>
    <name evidence="1" type="ORF">L6164_023694</name>
</gene>
<evidence type="ECO:0000313" key="1">
    <source>
        <dbReference type="EMBL" id="KAI4324132.1"/>
    </source>
</evidence>
<comment type="caution">
    <text evidence="1">The sequence shown here is derived from an EMBL/GenBank/DDBJ whole genome shotgun (WGS) entry which is preliminary data.</text>
</comment>
<name>A0ACB9MIZ7_BAUVA</name>
<accession>A0ACB9MIZ7</accession>
<evidence type="ECO:0000313" key="2">
    <source>
        <dbReference type="Proteomes" id="UP000828941"/>
    </source>
</evidence>
<protein>
    <submittedName>
        <fullName evidence="1">Uncharacterized protein</fullName>
    </submittedName>
</protein>